<dbReference type="AlphaFoldDB" id="A0AAW7I8P8"/>
<protein>
    <submittedName>
        <fullName evidence="2">Serine hydrolase</fullName>
    </submittedName>
</protein>
<comment type="caution">
    <text evidence="2">The sequence shown here is derived from an EMBL/GenBank/DDBJ whole genome shotgun (WGS) entry which is preliminary data.</text>
</comment>
<dbReference type="GO" id="GO:0046677">
    <property type="term" value="P:response to antibiotic"/>
    <property type="evidence" value="ECO:0007669"/>
    <property type="project" value="InterPro"/>
</dbReference>
<evidence type="ECO:0000259" key="1">
    <source>
        <dbReference type="Pfam" id="PF13354"/>
    </source>
</evidence>
<accession>A0AAW7I8P8</accession>
<organism evidence="2 3">
    <name type="scientific">Peribacillus simplex</name>
    <dbReference type="NCBI Taxonomy" id="1478"/>
    <lineage>
        <taxon>Bacteria</taxon>
        <taxon>Bacillati</taxon>
        <taxon>Bacillota</taxon>
        <taxon>Bacilli</taxon>
        <taxon>Bacillales</taxon>
        <taxon>Bacillaceae</taxon>
        <taxon>Peribacillus</taxon>
    </lineage>
</organism>
<dbReference type="RefSeq" id="WP_289319563.1">
    <property type="nucleotide sequence ID" value="NZ_JAUCEY010000008.1"/>
</dbReference>
<dbReference type="SUPFAM" id="SSF56601">
    <property type="entry name" value="beta-lactamase/transpeptidase-like"/>
    <property type="match status" value="1"/>
</dbReference>
<dbReference type="PANTHER" id="PTHR35333:SF3">
    <property type="entry name" value="BETA-LACTAMASE-TYPE TRANSPEPTIDASE FOLD CONTAINING PROTEIN"/>
    <property type="match status" value="1"/>
</dbReference>
<reference evidence="2" key="1">
    <citation type="submission" date="2023-06" db="EMBL/GenBank/DDBJ databases">
        <title>Comparative genomics of Bacillaceae isolates and their secondary metabolite potential.</title>
        <authorList>
            <person name="Song L."/>
            <person name="Nielsen L.J."/>
            <person name="Mohite O."/>
            <person name="Xu X."/>
            <person name="Weber T."/>
            <person name="Kovacs A.T."/>
        </authorList>
    </citation>
    <scope>NUCLEOTIDE SEQUENCE</scope>
    <source>
        <strain evidence="2">D8_B_37</strain>
    </source>
</reference>
<dbReference type="InterPro" id="IPR000871">
    <property type="entry name" value="Beta-lactam_class-A"/>
</dbReference>
<sequence>MKENDDFAFSLKRNNIIECSINSQKKLVLASTVKIIIAIEFAEQISKEKINPKTNISLDVLDVFYLPKTDGGAHPEWINYLKVKNLIQNNQVNIVEIAKGMINFSSNANTEFLINELGLHNINNQLKKLNLNDHDPLFNFVSSVMIPAYLLSTVPSLTKKSLKKRMIAMSKREYEDLSKEINSALLQGKLKELKKKVIPMSESLQKNWSDRLPKSTSNEYLRIMSILNDKQIFNNTMQEVLDKLMEQLMEHPNNSEWLKHAGQKGGSTSFVITNATYITDKENNKTEIVFLANNLGYLEYMKLKINMNNFILKLLKDANFRNEFTIINKKRTC</sequence>
<dbReference type="PANTHER" id="PTHR35333">
    <property type="entry name" value="BETA-LACTAMASE"/>
    <property type="match status" value="1"/>
</dbReference>
<dbReference type="Gene3D" id="3.40.710.10">
    <property type="entry name" value="DD-peptidase/beta-lactamase superfamily"/>
    <property type="match status" value="1"/>
</dbReference>
<feature type="domain" description="Beta-lactamase class A catalytic" evidence="1">
    <location>
        <begin position="19"/>
        <end position="133"/>
    </location>
</feature>
<dbReference type="GO" id="GO:0030655">
    <property type="term" value="P:beta-lactam antibiotic catabolic process"/>
    <property type="evidence" value="ECO:0007669"/>
    <property type="project" value="InterPro"/>
</dbReference>
<dbReference type="InterPro" id="IPR045155">
    <property type="entry name" value="Beta-lactam_cat"/>
</dbReference>
<evidence type="ECO:0000313" key="2">
    <source>
        <dbReference type="EMBL" id="MDM5451880.1"/>
    </source>
</evidence>
<dbReference type="EMBL" id="JAUCEY010000008">
    <property type="protein sequence ID" value="MDM5451880.1"/>
    <property type="molecule type" value="Genomic_DNA"/>
</dbReference>
<dbReference type="InterPro" id="IPR012338">
    <property type="entry name" value="Beta-lactam/transpept-like"/>
</dbReference>
<evidence type="ECO:0000313" key="3">
    <source>
        <dbReference type="Proteomes" id="UP001234602"/>
    </source>
</evidence>
<proteinExistence type="predicted"/>
<dbReference type="Pfam" id="PF13354">
    <property type="entry name" value="Beta-lactamase2"/>
    <property type="match status" value="1"/>
</dbReference>
<dbReference type="Proteomes" id="UP001234602">
    <property type="component" value="Unassembled WGS sequence"/>
</dbReference>
<name>A0AAW7I8P8_9BACI</name>
<gene>
    <name evidence="2" type="ORF">QUF89_06635</name>
</gene>
<keyword evidence="2" id="KW-0378">Hydrolase</keyword>
<dbReference type="GO" id="GO:0008800">
    <property type="term" value="F:beta-lactamase activity"/>
    <property type="evidence" value="ECO:0007669"/>
    <property type="project" value="InterPro"/>
</dbReference>